<evidence type="ECO:0000313" key="1">
    <source>
        <dbReference type="EMBL" id="QSS62553.1"/>
    </source>
</evidence>
<name>A0A8A1MCV8_AJECA</name>
<organism evidence="1 2">
    <name type="scientific">Ajellomyces capsulatus</name>
    <name type="common">Darling's disease fungus</name>
    <name type="synonym">Histoplasma capsulatum</name>
    <dbReference type="NCBI Taxonomy" id="5037"/>
    <lineage>
        <taxon>Eukaryota</taxon>
        <taxon>Fungi</taxon>
        <taxon>Dikarya</taxon>
        <taxon>Ascomycota</taxon>
        <taxon>Pezizomycotina</taxon>
        <taxon>Eurotiomycetes</taxon>
        <taxon>Eurotiomycetidae</taxon>
        <taxon>Onygenales</taxon>
        <taxon>Ajellomycetaceae</taxon>
        <taxon>Histoplasma</taxon>
    </lineage>
</organism>
<sequence>MEFTDVKVAEIMFQKQLAKRDYSVIFLVTVLRTMKVKYFLTLSTAPWPWDSKIRETNLFICEATAYRRLTHAGVCARGIPSQFHGTIENIDPTQCLPHLKFFVKDEYPPTAILLEYIPNMKELRWTNYNESRMKNFVDGLNAIHNALVYHDDVHPRNMMIVEEDPERAIWIDFDRAQTFNGELTERQKGWIADEKELMAEMADFIACLLCFLHRYACF</sequence>
<gene>
    <name evidence="1" type="ORF">I7I51_02291</name>
</gene>
<reference evidence="1" key="1">
    <citation type="submission" date="2021-01" db="EMBL/GenBank/DDBJ databases">
        <title>Chromosome-level genome assembly of a human fungal pathogen reveals clustering of transcriptionally co-regulated genes.</title>
        <authorList>
            <person name="Voorhies M."/>
            <person name="Cohen S."/>
            <person name="Shea T.P."/>
            <person name="Petrus S."/>
            <person name="Munoz J.F."/>
            <person name="Poplawski S."/>
            <person name="Goldman W.E."/>
            <person name="Michael T."/>
            <person name="Cuomo C.A."/>
            <person name="Sil A."/>
            <person name="Beyhan S."/>
        </authorList>
    </citation>
    <scope>NUCLEOTIDE SEQUENCE</scope>
    <source>
        <strain evidence="1">WU24</strain>
    </source>
</reference>
<dbReference type="Gene3D" id="1.10.510.10">
    <property type="entry name" value="Transferase(Phosphotransferase) domain 1"/>
    <property type="match status" value="1"/>
</dbReference>
<dbReference type="OrthoDB" id="4185642at2759"/>
<dbReference type="EMBL" id="CP069112">
    <property type="protein sequence ID" value="QSS62553.1"/>
    <property type="molecule type" value="Genomic_DNA"/>
</dbReference>
<dbReference type="Proteomes" id="UP000663671">
    <property type="component" value="Chromosome 7"/>
</dbReference>
<dbReference type="SUPFAM" id="SSF56112">
    <property type="entry name" value="Protein kinase-like (PK-like)"/>
    <property type="match status" value="1"/>
</dbReference>
<proteinExistence type="predicted"/>
<evidence type="ECO:0008006" key="3">
    <source>
        <dbReference type="Google" id="ProtNLM"/>
    </source>
</evidence>
<dbReference type="InterPro" id="IPR011009">
    <property type="entry name" value="Kinase-like_dom_sf"/>
</dbReference>
<dbReference type="AlphaFoldDB" id="A0A8A1MCV8"/>
<accession>A0A8A1MCV8</accession>
<protein>
    <recommendedName>
        <fullName evidence="3">Protein kinase domain-containing protein</fullName>
    </recommendedName>
</protein>
<dbReference type="VEuPathDB" id="FungiDB:I7I51_02291"/>
<evidence type="ECO:0000313" key="2">
    <source>
        <dbReference type="Proteomes" id="UP000663671"/>
    </source>
</evidence>